<protein>
    <submittedName>
        <fullName evidence="6">Rhomboid-like protein</fullName>
    </submittedName>
</protein>
<dbReference type="InterPro" id="IPR013861">
    <property type="entry name" value="TMEM115/Pdh1/Rbl19"/>
</dbReference>
<evidence type="ECO:0000256" key="1">
    <source>
        <dbReference type="ARBA" id="ARBA00004141"/>
    </source>
</evidence>
<dbReference type="Pfam" id="PF08551">
    <property type="entry name" value="DUF1751"/>
    <property type="match status" value="1"/>
</dbReference>
<comment type="caution">
    <text evidence="6">The sequence shown here is derived from an EMBL/GenBank/DDBJ whole genome shotgun (WGS) entry which is preliminary data.</text>
</comment>
<gene>
    <name evidence="6" type="ORF">TEOVI_000663200</name>
</gene>
<proteinExistence type="predicted"/>
<dbReference type="RefSeq" id="XP_067079607.1">
    <property type="nucleotide sequence ID" value="XM_067223506.1"/>
</dbReference>
<dbReference type="Gene3D" id="1.20.1540.10">
    <property type="entry name" value="Rhomboid-like"/>
    <property type="match status" value="1"/>
</dbReference>
<feature type="transmembrane region" description="Helical" evidence="5">
    <location>
        <begin position="114"/>
        <end position="136"/>
    </location>
</feature>
<evidence type="ECO:0000256" key="4">
    <source>
        <dbReference type="ARBA" id="ARBA00023136"/>
    </source>
</evidence>
<reference evidence="6" key="1">
    <citation type="submission" date="2016-09" db="EMBL/GenBank/DDBJ databases">
        <authorList>
            <person name="Hebert L."/>
            <person name="Moumen B."/>
        </authorList>
    </citation>
    <scope>NUCLEOTIDE SEQUENCE [LARGE SCALE GENOMIC DNA]</scope>
    <source>
        <strain evidence="6">OVI</strain>
    </source>
</reference>
<keyword evidence="3 5" id="KW-1133">Transmembrane helix</keyword>
<feature type="transmembrane region" description="Helical" evidence="5">
    <location>
        <begin position="187"/>
        <end position="206"/>
    </location>
</feature>
<dbReference type="GO" id="GO:0005794">
    <property type="term" value="C:Golgi apparatus"/>
    <property type="evidence" value="ECO:0007669"/>
    <property type="project" value="TreeGrafter"/>
</dbReference>
<keyword evidence="4 5" id="KW-0472">Membrane</keyword>
<dbReference type="SMART" id="SM01160">
    <property type="entry name" value="DUF1751"/>
    <property type="match status" value="1"/>
</dbReference>
<keyword evidence="7" id="KW-1185">Reference proteome</keyword>
<feature type="transmembrane region" description="Helical" evidence="5">
    <location>
        <begin position="88"/>
        <end position="108"/>
    </location>
</feature>
<sequence length="312" mass="32612">MAGEGAVSGAIAAVLCGTALLSTFSTVVPRVLGFIPAHTFSARSYPWNLITYVVVETNIVLAVCSAVYMLTFGVAVESIIGTRALVRLIAASTVSASLTLLILSALLYNVGFTWFLQCYCGVWPAASGILVPWVGVSPRSPASPSQLPRQVQRQHVPTALLAITLVIDWLFRGQHRITENDVGGTKVFLGSVFTPALLGLLTTWYLQSALNTPSVVPLSVLLEPLLKLCGMVSKAPRQQGSGDGSRAGSGYGGITDTVAVPVLQGAAAGALLPGSTEEEAQRRRNIALAALSSRVQQTTADTAATQHDAAVV</sequence>
<dbReference type="PANTHER" id="PTHR13377">
    <property type="entry name" value="PLACENTAL PROTEIN 6"/>
    <property type="match status" value="1"/>
</dbReference>
<dbReference type="GeneID" id="92380566"/>
<dbReference type="PANTHER" id="PTHR13377:SF3">
    <property type="entry name" value="TRANSMEMBRANE PROTEIN 115"/>
    <property type="match status" value="1"/>
</dbReference>
<evidence type="ECO:0000256" key="2">
    <source>
        <dbReference type="ARBA" id="ARBA00022692"/>
    </source>
</evidence>
<keyword evidence="2 5" id="KW-0812">Transmembrane</keyword>
<dbReference type="VEuPathDB" id="TriTrypDB:TEOVI_000663200"/>
<dbReference type="GO" id="GO:0016020">
    <property type="term" value="C:membrane"/>
    <property type="evidence" value="ECO:0007669"/>
    <property type="project" value="UniProtKB-SubCell"/>
</dbReference>
<dbReference type="Proteomes" id="UP000195570">
    <property type="component" value="Unassembled WGS sequence"/>
</dbReference>
<feature type="transmembrane region" description="Helical" evidence="5">
    <location>
        <begin position="156"/>
        <end position="175"/>
    </location>
</feature>
<dbReference type="EMBL" id="CZPT02000985">
    <property type="protein sequence ID" value="SCU68449.1"/>
    <property type="molecule type" value="Genomic_DNA"/>
</dbReference>
<accession>A0A1G4I8K7</accession>
<dbReference type="SUPFAM" id="SSF144091">
    <property type="entry name" value="Rhomboid-like"/>
    <property type="match status" value="1"/>
</dbReference>
<comment type="subcellular location">
    <subcellularLocation>
        <location evidence="1">Membrane</location>
        <topology evidence="1">Multi-pass membrane protein</topology>
    </subcellularLocation>
</comment>
<evidence type="ECO:0000313" key="6">
    <source>
        <dbReference type="EMBL" id="SCU68449.1"/>
    </source>
</evidence>
<name>A0A1G4I8K7_TRYEQ</name>
<dbReference type="GO" id="GO:0006890">
    <property type="term" value="P:retrograde vesicle-mediated transport, Golgi to endoplasmic reticulum"/>
    <property type="evidence" value="ECO:0007669"/>
    <property type="project" value="InterPro"/>
</dbReference>
<evidence type="ECO:0000256" key="5">
    <source>
        <dbReference type="SAM" id="Phobius"/>
    </source>
</evidence>
<evidence type="ECO:0000256" key="3">
    <source>
        <dbReference type="ARBA" id="ARBA00022989"/>
    </source>
</evidence>
<dbReference type="InterPro" id="IPR035952">
    <property type="entry name" value="Rhomboid-like_sf"/>
</dbReference>
<evidence type="ECO:0000313" key="7">
    <source>
        <dbReference type="Proteomes" id="UP000195570"/>
    </source>
</evidence>
<organism evidence="6 7">
    <name type="scientific">Trypanosoma equiperdum</name>
    <dbReference type="NCBI Taxonomy" id="5694"/>
    <lineage>
        <taxon>Eukaryota</taxon>
        <taxon>Discoba</taxon>
        <taxon>Euglenozoa</taxon>
        <taxon>Kinetoplastea</taxon>
        <taxon>Metakinetoplastina</taxon>
        <taxon>Trypanosomatida</taxon>
        <taxon>Trypanosomatidae</taxon>
        <taxon>Trypanosoma</taxon>
    </lineage>
</organism>
<feature type="transmembrane region" description="Helical" evidence="5">
    <location>
        <begin position="49"/>
        <end position="76"/>
    </location>
</feature>
<dbReference type="AlphaFoldDB" id="A0A1G4I8K7"/>